<dbReference type="AlphaFoldDB" id="A0A0J1AX69"/>
<proteinExistence type="predicted"/>
<dbReference type="RefSeq" id="XP_018276380.1">
    <property type="nucleotide sequence ID" value="XM_018426920.1"/>
</dbReference>
<evidence type="ECO:0000256" key="1">
    <source>
        <dbReference type="SAM" id="MobiDB-lite"/>
    </source>
</evidence>
<feature type="region of interest" description="Disordered" evidence="1">
    <location>
        <begin position="75"/>
        <end position="104"/>
    </location>
</feature>
<sequence>MSGDVQMASPEPPTALKAWAPPHELPRQQMLPDRLTTSTDIAHALGKESDPTRMGIFLCLIDERPHLHPSLQALHAHRARAHGRPAPDPTREPSGQRLEWTAWKLSPEEEARRAAWLPHP</sequence>
<dbReference type="EMBL" id="KQ087246">
    <property type="protein sequence ID" value="KLT39889.1"/>
    <property type="molecule type" value="Genomic_DNA"/>
</dbReference>
<dbReference type="Proteomes" id="UP000053611">
    <property type="component" value="Unassembled WGS sequence"/>
</dbReference>
<protein>
    <submittedName>
        <fullName evidence="2">Uncharacterized protein</fullName>
    </submittedName>
</protein>
<organism evidence="2 3">
    <name type="scientific">Cutaneotrichosporon oleaginosum</name>
    <dbReference type="NCBI Taxonomy" id="879819"/>
    <lineage>
        <taxon>Eukaryota</taxon>
        <taxon>Fungi</taxon>
        <taxon>Dikarya</taxon>
        <taxon>Basidiomycota</taxon>
        <taxon>Agaricomycotina</taxon>
        <taxon>Tremellomycetes</taxon>
        <taxon>Trichosporonales</taxon>
        <taxon>Trichosporonaceae</taxon>
        <taxon>Cutaneotrichosporon</taxon>
    </lineage>
</organism>
<dbReference type="GeneID" id="28987523"/>
<evidence type="ECO:0000313" key="3">
    <source>
        <dbReference type="Proteomes" id="UP000053611"/>
    </source>
</evidence>
<feature type="region of interest" description="Disordered" evidence="1">
    <location>
        <begin position="1"/>
        <end position="28"/>
    </location>
</feature>
<reference evidence="2 3" key="1">
    <citation type="submission" date="2015-03" db="EMBL/GenBank/DDBJ databases">
        <title>Genomics and transcriptomics of the oil-accumulating basidiomycete yeast T. oleaginosus allow insights into substrate utilization and the diverse evolutionary trajectories of mating systems in fungi.</title>
        <authorList>
            <consortium name="DOE Joint Genome Institute"/>
            <person name="Kourist R."/>
            <person name="Kracht O."/>
            <person name="Bracharz F."/>
            <person name="Lipzen A."/>
            <person name="Nolan M."/>
            <person name="Ohm R."/>
            <person name="Grigoriev I."/>
            <person name="Sun S."/>
            <person name="Heitman J."/>
            <person name="Bruck T."/>
            <person name="Nowrousian M."/>
        </authorList>
    </citation>
    <scope>NUCLEOTIDE SEQUENCE [LARGE SCALE GENOMIC DNA]</scope>
    <source>
        <strain evidence="2 3">IBC0246</strain>
    </source>
</reference>
<gene>
    <name evidence="2" type="ORF">CC85DRAFT_330360</name>
</gene>
<keyword evidence="3" id="KW-1185">Reference proteome</keyword>
<name>A0A0J1AX69_9TREE</name>
<evidence type="ECO:0000313" key="2">
    <source>
        <dbReference type="EMBL" id="KLT39889.1"/>
    </source>
</evidence>
<dbReference type="OrthoDB" id="2595615at2759"/>
<accession>A0A0J1AX69</accession>